<dbReference type="EMBL" id="JAWXYG010000008">
    <property type="protein sequence ID" value="KAK4265040.1"/>
    <property type="molecule type" value="Genomic_DNA"/>
</dbReference>
<keyword evidence="5" id="KW-0175">Coiled coil</keyword>
<keyword evidence="9" id="KW-1185">Reference proteome</keyword>
<sequence length="162" mass="19482">MASSSTGRCRWRVVLLRQPNREEEYEPPRRYCNHGMVAWRWTMWTDGNPGRRFYGYPLYNQDRACGFFSWHDNEFGERANTVIKELLDDIDKLYDENCNLRRAKHGQRLGKDIDAIHGELRKLKRRNELYDRELRKGKNKFKVAMTLLSFTCVWLCVLYLKI</sequence>
<feature type="domain" description="GRF-type" evidence="7">
    <location>
        <begin position="32"/>
        <end position="74"/>
    </location>
</feature>
<feature type="coiled-coil region" evidence="5">
    <location>
        <begin position="113"/>
        <end position="140"/>
    </location>
</feature>
<name>A0AAE1K657_9FABA</name>
<evidence type="ECO:0000256" key="2">
    <source>
        <dbReference type="ARBA" id="ARBA00022771"/>
    </source>
</evidence>
<dbReference type="InterPro" id="IPR010666">
    <property type="entry name" value="Znf_GRF"/>
</dbReference>
<keyword evidence="6" id="KW-0472">Membrane</keyword>
<gene>
    <name evidence="8" type="ORF">QN277_026143</name>
</gene>
<evidence type="ECO:0000313" key="9">
    <source>
        <dbReference type="Proteomes" id="UP001293593"/>
    </source>
</evidence>
<dbReference type="GO" id="GO:0008270">
    <property type="term" value="F:zinc ion binding"/>
    <property type="evidence" value="ECO:0007669"/>
    <property type="project" value="UniProtKB-KW"/>
</dbReference>
<organism evidence="8 9">
    <name type="scientific">Acacia crassicarpa</name>
    <name type="common">northern wattle</name>
    <dbReference type="NCBI Taxonomy" id="499986"/>
    <lineage>
        <taxon>Eukaryota</taxon>
        <taxon>Viridiplantae</taxon>
        <taxon>Streptophyta</taxon>
        <taxon>Embryophyta</taxon>
        <taxon>Tracheophyta</taxon>
        <taxon>Spermatophyta</taxon>
        <taxon>Magnoliopsida</taxon>
        <taxon>eudicotyledons</taxon>
        <taxon>Gunneridae</taxon>
        <taxon>Pentapetalae</taxon>
        <taxon>rosids</taxon>
        <taxon>fabids</taxon>
        <taxon>Fabales</taxon>
        <taxon>Fabaceae</taxon>
        <taxon>Caesalpinioideae</taxon>
        <taxon>mimosoid clade</taxon>
        <taxon>Acacieae</taxon>
        <taxon>Acacia</taxon>
    </lineage>
</organism>
<reference evidence="8" key="1">
    <citation type="submission" date="2023-10" db="EMBL/GenBank/DDBJ databases">
        <title>Chromosome-level genome of the transformable northern wattle, Acacia crassicarpa.</title>
        <authorList>
            <person name="Massaro I."/>
            <person name="Sinha N.R."/>
            <person name="Poethig S."/>
            <person name="Leichty A.R."/>
        </authorList>
    </citation>
    <scope>NUCLEOTIDE SEQUENCE</scope>
    <source>
        <strain evidence="8">Acra3RX</strain>
        <tissue evidence="8">Leaf</tissue>
    </source>
</reference>
<protein>
    <recommendedName>
        <fullName evidence="7">GRF-type domain-containing protein</fullName>
    </recommendedName>
</protein>
<dbReference type="PROSITE" id="PS51999">
    <property type="entry name" value="ZF_GRF"/>
    <property type="match status" value="1"/>
</dbReference>
<proteinExistence type="predicted"/>
<evidence type="ECO:0000259" key="7">
    <source>
        <dbReference type="PROSITE" id="PS51999"/>
    </source>
</evidence>
<keyword evidence="3" id="KW-0862">Zinc</keyword>
<dbReference type="PANTHER" id="PTHR33248">
    <property type="entry name" value="ZINC ION-BINDING PROTEIN"/>
    <property type="match status" value="1"/>
</dbReference>
<evidence type="ECO:0000256" key="5">
    <source>
        <dbReference type="SAM" id="Coils"/>
    </source>
</evidence>
<dbReference type="AlphaFoldDB" id="A0AAE1K657"/>
<accession>A0AAE1K657</accession>
<dbReference type="Pfam" id="PF06839">
    <property type="entry name" value="Zn_ribbon_GRF"/>
    <property type="match status" value="1"/>
</dbReference>
<feature type="transmembrane region" description="Helical" evidence="6">
    <location>
        <begin position="141"/>
        <end position="160"/>
    </location>
</feature>
<dbReference type="Proteomes" id="UP001293593">
    <property type="component" value="Unassembled WGS sequence"/>
</dbReference>
<evidence type="ECO:0000313" key="8">
    <source>
        <dbReference type="EMBL" id="KAK4265040.1"/>
    </source>
</evidence>
<keyword evidence="1" id="KW-0479">Metal-binding</keyword>
<keyword evidence="6" id="KW-0812">Transmembrane</keyword>
<comment type="caution">
    <text evidence="8">The sequence shown here is derived from an EMBL/GenBank/DDBJ whole genome shotgun (WGS) entry which is preliminary data.</text>
</comment>
<evidence type="ECO:0000256" key="3">
    <source>
        <dbReference type="ARBA" id="ARBA00022833"/>
    </source>
</evidence>
<keyword evidence="6" id="KW-1133">Transmembrane helix</keyword>
<keyword evidence="2 4" id="KW-0863">Zinc-finger</keyword>
<evidence type="ECO:0000256" key="6">
    <source>
        <dbReference type="SAM" id="Phobius"/>
    </source>
</evidence>
<evidence type="ECO:0000256" key="1">
    <source>
        <dbReference type="ARBA" id="ARBA00022723"/>
    </source>
</evidence>
<evidence type="ECO:0000256" key="4">
    <source>
        <dbReference type="PROSITE-ProRule" id="PRU01343"/>
    </source>
</evidence>